<dbReference type="Proteomes" id="UP000093205">
    <property type="component" value="Chromosome"/>
</dbReference>
<dbReference type="SMART" id="SM01049">
    <property type="entry name" value="Cache_2"/>
    <property type="match status" value="1"/>
</dbReference>
<dbReference type="GO" id="GO:0005886">
    <property type="term" value="C:plasma membrane"/>
    <property type="evidence" value="ECO:0007669"/>
    <property type="project" value="UniProtKB-SubCell"/>
</dbReference>
<keyword evidence="5 8" id="KW-0472">Membrane</keyword>
<dbReference type="InterPro" id="IPR033480">
    <property type="entry name" value="sCache_2"/>
</dbReference>
<feature type="transmembrane region" description="Helical" evidence="8">
    <location>
        <begin position="208"/>
        <end position="230"/>
    </location>
</feature>
<dbReference type="Pfam" id="PF17200">
    <property type="entry name" value="sCache_2"/>
    <property type="match status" value="1"/>
</dbReference>
<evidence type="ECO:0000256" key="2">
    <source>
        <dbReference type="ARBA" id="ARBA00022475"/>
    </source>
</evidence>
<dbReference type="PROSITE" id="PS50111">
    <property type="entry name" value="CHEMOTAXIS_TRANSDUC_2"/>
    <property type="match status" value="1"/>
</dbReference>
<dbReference type="Pfam" id="PF00015">
    <property type="entry name" value="MCPsignal"/>
    <property type="match status" value="1"/>
</dbReference>
<gene>
    <name evidence="10" type="ORF">A2J15_006895</name>
</gene>
<protein>
    <submittedName>
        <fullName evidence="10">Chemotaxis protein</fullName>
    </submittedName>
</protein>
<accession>A0AAD0RFC2</accession>
<dbReference type="AlphaFoldDB" id="A0AAD0RFC2"/>
<dbReference type="Gene3D" id="1.10.287.950">
    <property type="entry name" value="Methyl-accepting chemotaxis protein"/>
    <property type="match status" value="1"/>
</dbReference>
<dbReference type="InterPro" id="IPR004089">
    <property type="entry name" value="MCPsignal_dom"/>
</dbReference>
<evidence type="ECO:0000259" key="9">
    <source>
        <dbReference type="PROSITE" id="PS50111"/>
    </source>
</evidence>
<dbReference type="GO" id="GO:0007165">
    <property type="term" value="P:signal transduction"/>
    <property type="evidence" value="ECO:0007669"/>
    <property type="project" value="UniProtKB-KW"/>
</dbReference>
<dbReference type="KEGG" id="chw:A2J15_006895"/>
<keyword evidence="2" id="KW-1003">Cell membrane</keyword>
<evidence type="ECO:0000256" key="6">
    <source>
        <dbReference type="ARBA" id="ARBA00023224"/>
    </source>
</evidence>
<dbReference type="PANTHER" id="PTHR32089:SF112">
    <property type="entry name" value="LYSOZYME-LIKE PROTEIN-RELATED"/>
    <property type="match status" value="1"/>
</dbReference>
<dbReference type="Gene3D" id="3.30.450.20">
    <property type="entry name" value="PAS domain"/>
    <property type="match status" value="1"/>
</dbReference>
<reference evidence="10 11" key="1">
    <citation type="submission" date="2018-08" db="EMBL/GenBank/DDBJ databases">
        <title>Survival mechanisms of Campylobacter hepaticus identified by genomic analysis and comparative transcriptomic analysis of in vivo and in vitro derived bacteria.</title>
        <authorList>
            <person name="Van T.T.H."/>
            <person name="Moore R.J."/>
        </authorList>
    </citation>
    <scope>NUCLEOTIDE SEQUENCE [LARGE SCALE GENOMIC DNA]</scope>
    <source>
        <strain evidence="10 11">HV10</strain>
    </source>
</reference>
<evidence type="ECO:0000313" key="10">
    <source>
        <dbReference type="EMBL" id="AXP09378.1"/>
    </source>
</evidence>
<keyword evidence="4 8" id="KW-1133">Transmembrane helix</keyword>
<dbReference type="GeneID" id="89222933"/>
<evidence type="ECO:0000256" key="3">
    <source>
        <dbReference type="ARBA" id="ARBA00022692"/>
    </source>
</evidence>
<keyword evidence="6 7" id="KW-0807">Transducer</keyword>
<proteinExistence type="predicted"/>
<dbReference type="SUPFAM" id="SSF58104">
    <property type="entry name" value="Methyl-accepting chemotaxis protein (MCP) signaling domain"/>
    <property type="match status" value="1"/>
</dbReference>
<keyword evidence="3 8" id="KW-0812">Transmembrane</keyword>
<evidence type="ECO:0000256" key="8">
    <source>
        <dbReference type="SAM" id="Phobius"/>
    </source>
</evidence>
<evidence type="ECO:0000256" key="5">
    <source>
        <dbReference type="ARBA" id="ARBA00023136"/>
    </source>
</evidence>
<evidence type="ECO:0000313" key="11">
    <source>
        <dbReference type="Proteomes" id="UP000093205"/>
    </source>
</evidence>
<feature type="transmembrane region" description="Helical" evidence="8">
    <location>
        <begin position="9"/>
        <end position="29"/>
    </location>
</feature>
<dbReference type="RefSeq" id="WP_116980510.1">
    <property type="nucleotide sequence ID" value="NZ_CP031611.1"/>
</dbReference>
<comment type="subcellular location">
    <subcellularLocation>
        <location evidence="1">Cell membrane</location>
        <topology evidence="1">Multi-pass membrane protein</topology>
    </subcellularLocation>
</comment>
<evidence type="ECO:0000256" key="7">
    <source>
        <dbReference type="PROSITE-ProRule" id="PRU00284"/>
    </source>
</evidence>
<evidence type="ECO:0000256" key="1">
    <source>
        <dbReference type="ARBA" id="ARBA00004651"/>
    </source>
</evidence>
<dbReference type="EMBL" id="CP031611">
    <property type="protein sequence ID" value="AXP09378.1"/>
    <property type="molecule type" value="Genomic_DNA"/>
</dbReference>
<sequence length="579" mass="64408">MQLSIRKKILMLGGICFISMLATFAIFYYNNLQGSKKITQTTRFLINKEIDNKLELLTKSMAITLGDLIKNIHDEKEKRNIIATAIENFRFEDDKSGYFSVYKKTLCVAHAVRKDIVGSDLGNAKDSNGIFYVQELYKKALNKGGFVSYKFTKPQNDGSTVIADKTSYSYLIPYTNDMWVTTGMYKDTLQSYIDKNLSELLSFFSESFFTTIIFSILFILIIIPFVYMFYKNLITGVKGIHANINSFFDFINHKTKNVSTIEVKSKDEFGQISSAINENILQTKKGLEQDNQAVKESVQTVSIVEGGNLTARITANPRNPQLIELKNVLNKLLDVLQARVGSDMNIIHRIFEEYKSLDFRNKINNASGSVELTTNALCDEIVKMLKQSSDFANALANESGKLQTAVQSLTSSSNSQAQSLEETAAALEEITSSMQNVSVKTSDVITQSEEIKNVTGIIGDIADQINLLALNAAIEAARAGEHGRGFAVVADEVRKLAERTQKSLSEIEANTNLLVQSINDMAESIKEQTSGITQINESVAQIDQTTKDNVEIANESAIISNTVSDIANNILEDVKKKRF</sequence>
<dbReference type="SMART" id="SM00283">
    <property type="entry name" value="MA"/>
    <property type="match status" value="1"/>
</dbReference>
<keyword evidence="11" id="KW-1185">Reference proteome</keyword>
<organism evidence="10 11">
    <name type="scientific">Campylobacter hepaticus</name>
    <dbReference type="NCBI Taxonomy" id="1813019"/>
    <lineage>
        <taxon>Bacteria</taxon>
        <taxon>Pseudomonadati</taxon>
        <taxon>Campylobacterota</taxon>
        <taxon>Epsilonproteobacteria</taxon>
        <taxon>Campylobacterales</taxon>
        <taxon>Campylobacteraceae</taxon>
        <taxon>Campylobacter</taxon>
    </lineage>
</organism>
<dbReference type="PANTHER" id="PTHR32089">
    <property type="entry name" value="METHYL-ACCEPTING CHEMOTAXIS PROTEIN MCPB"/>
    <property type="match status" value="1"/>
</dbReference>
<feature type="domain" description="Methyl-accepting transducer" evidence="9">
    <location>
        <begin position="379"/>
        <end position="567"/>
    </location>
</feature>
<name>A0AAD0RFC2_9BACT</name>
<evidence type="ECO:0000256" key="4">
    <source>
        <dbReference type="ARBA" id="ARBA00022989"/>
    </source>
</evidence>